<dbReference type="AlphaFoldDB" id="A0A939LWK2"/>
<evidence type="ECO:0000313" key="3">
    <source>
        <dbReference type="Proteomes" id="UP000664398"/>
    </source>
</evidence>
<protein>
    <submittedName>
        <fullName evidence="2">Class I SAM-dependent methyltransferase</fullName>
    </submittedName>
</protein>
<dbReference type="InterPro" id="IPR041698">
    <property type="entry name" value="Methyltransf_25"/>
</dbReference>
<dbReference type="Gene3D" id="3.40.50.150">
    <property type="entry name" value="Vaccinia Virus protein VP39"/>
    <property type="match status" value="1"/>
</dbReference>
<reference evidence="2" key="1">
    <citation type="submission" date="2021-03" db="EMBL/GenBank/DDBJ databases">
        <title>Leucobacter chromiisoli sp. nov., isolated from chromium-containing soil of chemical plant.</title>
        <authorList>
            <person name="Xu Z."/>
        </authorList>
    </citation>
    <scope>NUCLEOTIDE SEQUENCE</scope>
    <source>
        <strain evidence="2">A2</strain>
    </source>
</reference>
<dbReference type="GO" id="GO:0008168">
    <property type="term" value="F:methyltransferase activity"/>
    <property type="evidence" value="ECO:0007669"/>
    <property type="project" value="UniProtKB-KW"/>
</dbReference>
<evidence type="ECO:0000259" key="1">
    <source>
        <dbReference type="Pfam" id="PF13649"/>
    </source>
</evidence>
<feature type="domain" description="Methyltransferase" evidence="1">
    <location>
        <begin position="30"/>
        <end position="78"/>
    </location>
</feature>
<comment type="caution">
    <text evidence="2">The sequence shown here is derived from an EMBL/GenBank/DDBJ whole genome shotgun (WGS) entry which is preliminary data.</text>
</comment>
<organism evidence="2 3">
    <name type="scientific">Leucobacter ruminantium</name>
    <dbReference type="NCBI Taxonomy" id="1289170"/>
    <lineage>
        <taxon>Bacteria</taxon>
        <taxon>Bacillati</taxon>
        <taxon>Actinomycetota</taxon>
        <taxon>Actinomycetes</taxon>
        <taxon>Micrococcales</taxon>
        <taxon>Microbacteriaceae</taxon>
        <taxon>Leucobacter</taxon>
    </lineage>
</organism>
<dbReference type="CDD" id="cd02440">
    <property type="entry name" value="AdoMet_MTases"/>
    <property type="match status" value="1"/>
</dbReference>
<dbReference type="EMBL" id="JAGDYL010000005">
    <property type="protein sequence ID" value="MBO1804483.1"/>
    <property type="molecule type" value="Genomic_DNA"/>
</dbReference>
<gene>
    <name evidence="2" type="ORF">J4H91_04015</name>
</gene>
<keyword evidence="3" id="KW-1185">Reference proteome</keyword>
<dbReference type="GO" id="GO:0032259">
    <property type="term" value="P:methylation"/>
    <property type="evidence" value="ECO:0007669"/>
    <property type="project" value="UniProtKB-KW"/>
</dbReference>
<dbReference type="Pfam" id="PF13649">
    <property type="entry name" value="Methyltransf_25"/>
    <property type="match status" value="1"/>
</dbReference>
<proteinExistence type="predicted"/>
<keyword evidence="2" id="KW-0489">Methyltransferase</keyword>
<evidence type="ECO:0000313" key="2">
    <source>
        <dbReference type="EMBL" id="MBO1804483.1"/>
    </source>
</evidence>
<keyword evidence="2" id="KW-0808">Transferase</keyword>
<accession>A0A939LWK2</accession>
<name>A0A939LWK2_9MICO</name>
<dbReference type="InterPro" id="IPR029063">
    <property type="entry name" value="SAM-dependent_MTases_sf"/>
</dbReference>
<dbReference type="SUPFAM" id="SSF53335">
    <property type="entry name" value="S-adenosyl-L-methionine-dependent methyltransferases"/>
    <property type="match status" value="1"/>
</dbReference>
<dbReference type="Proteomes" id="UP000664398">
    <property type="component" value="Unassembled WGS sequence"/>
</dbReference>
<sequence>MEASSRRWNHNVHYHRLILDAVSVSAPSGLDVGCGNGLLSLDMRRAMPEVTGIDLDSAVLDEARQQSDEVTWVLGDAMT</sequence>